<sequence>MRVCGPDARATQREGSDGATSGAAAAESMLFSMKLQCSLQPMTESKSKEQNSQHESKERDSANNERSSSTMKLLFANDGSFMEQFLAAKKKENRQDKGAEKTTIKVDGKQIVATRTMLTSFSTKPKKEKDPSLEPEPEDRMRKRRRDEYLIEMQKYRSSSCGCEERKRPLVR</sequence>
<dbReference type="Proteomes" id="UP000011087">
    <property type="component" value="Unassembled WGS sequence"/>
</dbReference>
<name>L1JGF7_GUITC</name>
<feature type="region of interest" description="Disordered" evidence="1">
    <location>
        <begin position="36"/>
        <end position="74"/>
    </location>
</feature>
<dbReference type="HOGENOM" id="CLU_1558191_0_0_1"/>
<reference evidence="2 4" key="1">
    <citation type="journal article" date="2012" name="Nature">
        <title>Algal genomes reveal evolutionary mosaicism and the fate of nucleomorphs.</title>
        <authorList>
            <consortium name="DOE Joint Genome Institute"/>
            <person name="Curtis B.A."/>
            <person name="Tanifuji G."/>
            <person name="Burki F."/>
            <person name="Gruber A."/>
            <person name="Irimia M."/>
            <person name="Maruyama S."/>
            <person name="Arias M.C."/>
            <person name="Ball S.G."/>
            <person name="Gile G.H."/>
            <person name="Hirakawa Y."/>
            <person name="Hopkins J.F."/>
            <person name="Kuo A."/>
            <person name="Rensing S.A."/>
            <person name="Schmutz J."/>
            <person name="Symeonidi A."/>
            <person name="Elias M."/>
            <person name="Eveleigh R.J."/>
            <person name="Herman E.K."/>
            <person name="Klute M.J."/>
            <person name="Nakayama T."/>
            <person name="Obornik M."/>
            <person name="Reyes-Prieto A."/>
            <person name="Armbrust E.V."/>
            <person name="Aves S.J."/>
            <person name="Beiko R.G."/>
            <person name="Coutinho P."/>
            <person name="Dacks J.B."/>
            <person name="Durnford D.G."/>
            <person name="Fast N.M."/>
            <person name="Green B.R."/>
            <person name="Grisdale C.J."/>
            <person name="Hempel F."/>
            <person name="Henrissat B."/>
            <person name="Hoppner M.P."/>
            <person name="Ishida K."/>
            <person name="Kim E."/>
            <person name="Koreny L."/>
            <person name="Kroth P.G."/>
            <person name="Liu Y."/>
            <person name="Malik S.B."/>
            <person name="Maier U.G."/>
            <person name="McRose D."/>
            <person name="Mock T."/>
            <person name="Neilson J.A."/>
            <person name="Onodera N.T."/>
            <person name="Poole A.M."/>
            <person name="Pritham E.J."/>
            <person name="Richards T.A."/>
            <person name="Rocap G."/>
            <person name="Roy S.W."/>
            <person name="Sarai C."/>
            <person name="Schaack S."/>
            <person name="Shirato S."/>
            <person name="Slamovits C.H."/>
            <person name="Spencer D.F."/>
            <person name="Suzuki S."/>
            <person name="Worden A.Z."/>
            <person name="Zauner S."/>
            <person name="Barry K."/>
            <person name="Bell C."/>
            <person name="Bharti A.K."/>
            <person name="Crow J.A."/>
            <person name="Grimwood J."/>
            <person name="Kramer R."/>
            <person name="Lindquist E."/>
            <person name="Lucas S."/>
            <person name="Salamov A."/>
            <person name="McFadden G.I."/>
            <person name="Lane C.E."/>
            <person name="Keeling P.J."/>
            <person name="Gray M.W."/>
            <person name="Grigoriev I.V."/>
            <person name="Archibald J.M."/>
        </authorList>
    </citation>
    <scope>NUCLEOTIDE SEQUENCE</scope>
    <source>
        <strain evidence="2 4">CCMP2712</strain>
    </source>
</reference>
<dbReference type="GeneID" id="17303898"/>
<dbReference type="PaxDb" id="55529-EKX47224"/>
<accession>L1JGF7</accession>
<gene>
    <name evidence="2" type="ORF">GUITHDRAFT_107135</name>
</gene>
<dbReference type="EnsemblProtists" id="EKX47224">
    <property type="protein sequence ID" value="EKX47224"/>
    <property type="gene ID" value="GUITHDRAFT_107135"/>
</dbReference>
<feature type="region of interest" description="Disordered" evidence="1">
    <location>
        <begin position="1"/>
        <end position="24"/>
    </location>
</feature>
<dbReference type="RefSeq" id="XP_005834204.1">
    <property type="nucleotide sequence ID" value="XM_005834147.1"/>
</dbReference>
<reference evidence="4" key="2">
    <citation type="submission" date="2012-11" db="EMBL/GenBank/DDBJ databases">
        <authorList>
            <person name="Kuo A."/>
            <person name="Curtis B.A."/>
            <person name="Tanifuji G."/>
            <person name="Burki F."/>
            <person name="Gruber A."/>
            <person name="Irimia M."/>
            <person name="Maruyama S."/>
            <person name="Arias M.C."/>
            <person name="Ball S.G."/>
            <person name="Gile G.H."/>
            <person name="Hirakawa Y."/>
            <person name="Hopkins J.F."/>
            <person name="Rensing S.A."/>
            <person name="Schmutz J."/>
            <person name="Symeonidi A."/>
            <person name="Elias M."/>
            <person name="Eveleigh R.J."/>
            <person name="Herman E.K."/>
            <person name="Klute M.J."/>
            <person name="Nakayama T."/>
            <person name="Obornik M."/>
            <person name="Reyes-Prieto A."/>
            <person name="Armbrust E.V."/>
            <person name="Aves S.J."/>
            <person name="Beiko R.G."/>
            <person name="Coutinho P."/>
            <person name="Dacks J.B."/>
            <person name="Durnford D.G."/>
            <person name="Fast N.M."/>
            <person name="Green B.R."/>
            <person name="Grisdale C."/>
            <person name="Hempe F."/>
            <person name="Henrissat B."/>
            <person name="Hoppner M.P."/>
            <person name="Ishida K.-I."/>
            <person name="Kim E."/>
            <person name="Koreny L."/>
            <person name="Kroth P.G."/>
            <person name="Liu Y."/>
            <person name="Malik S.-B."/>
            <person name="Maier U.G."/>
            <person name="McRose D."/>
            <person name="Mock T."/>
            <person name="Neilson J.A."/>
            <person name="Onodera N.T."/>
            <person name="Poole A.M."/>
            <person name="Pritham E.J."/>
            <person name="Richards T.A."/>
            <person name="Rocap G."/>
            <person name="Roy S.W."/>
            <person name="Sarai C."/>
            <person name="Schaack S."/>
            <person name="Shirato S."/>
            <person name="Slamovits C.H."/>
            <person name="Spencer D.F."/>
            <person name="Suzuki S."/>
            <person name="Worden A.Z."/>
            <person name="Zauner S."/>
            <person name="Barry K."/>
            <person name="Bell C."/>
            <person name="Bharti A.K."/>
            <person name="Crow J.A."/>
            <person name="Grimwood J."/>
            <person name="Kramer R."/>
            <person name="Lindquist E."/>
            <person name="Lucas S."/>
            <person name="Salamov A."/>
            <person name="McFadden G.I."/>
            <person name="Lane C.E."/>
            <person name="Keeling P.J."/>
            <person name="Gray M.W."/>
            <person name="Grigoriev I.V."/>
            <person name="Archibald J.M."/>
        </authorList>
    </citation>
    <scope>NUCLEOTIDE SEQUENCE</scope>
    <source>
        <strain evidence="4">CCMP2712</strain>
    </source>
</reference>
<feature type="region of interest" description="Disordered" evidence="1">
    <location>
        <begin position="116"/>
        <end position="149"/>
    </location>
</feature>
<dbReference type="KEGG" id="gtt:GUITHDRAFT_107135"/>
<dbReference type="EMBL" id="JH992991">
    <property type="protein sequence ID" value="EKX47224.1"/>
    <property type="molecule type" value="Genomic_DNA"/>
</dbReference>
<evidence type="ECO:0000313" key="3">
    <source>
        <dbReference type="EnsemblProtists" id="EKX47224"/>
    </source>
</evidence>
<evidence type="ECO:0000313" key="4">
    <source>
        <dbReference type="Proteomes" id="UP000011087"/>
    </source>
</evidence>
<evidence type="ECO:0000313" key="2">
    <source>
        <dbReference type="EMBL" id="EKX47224.1"/>
    </source>
</evidence>
<feature type="compositionally biased region" description="Basic and acidic residues" evidence="1">
    <location>
        <begin position="45"/>
        <end position="63"/>
    </location>
</feature>
<dbReference type="AlphaFoldDB" id="L1JGF7"/>
<feature type="compositionally biased region" description="Basic and acidic residues" evidence="1">
    <location>
        <begin position="125"/>
        <end position="149"/>
    </location>
</feature>
<keyword evidence="4" id="KW-1185">Reference proteome</keyword>
<protein>
    <submittedName>
        <fullName evidence="2 3">Uncharacterized protein</fullName>
    </submittedName>
</protein>
<organism evidence="2">
    <name type="scientific">Guillardia theta (strain CCMP2712)</name>
    <name type="common">Cryptophyte</name>
    <dbReference type="NCBI Taxonomy" id="905079"/>
    <lineage>
        <taxon>Eukaryota</taxon>
        <taxon>Cryptophyceae</taxon>
        <taxon>Pyrenomonadales</taxon>
        <taxon>Geminigeraceae</taxon>
        <taxon>Guillardia</taxon>
    </lineage>
</organism>
<evidence type="ECO:0000256" key="1">
    <source>
        <dbReference type="SAM" id="MobiDB-lite"/>
    </source>
</evidence>
<reference evidence="3" key="3">
    <citation type="submission" date="2015-06" db="UniProtKB">
        <authorList>
            <consortium name="EnsemblProtists"/>
        </authorList>
    </citation>
    <scope>IDENTIFICATION</scope>
</reference>
<proteinExistence type="predicted"/>